<protein>
    <submittedName>
        <fullName evidence="6">Amino acid transporter</fullName>
    </submittedName>
</protein>
<feature type="transmembrane region" description="Helical" evidence="5">
    <location>
        <begin position="131"/>
        <end position="152"/>
    </location>
</feature>
<proteinExistence type="predicted"/>
<dbReference type="InterPro" id="IPR050598">
    <property type="entry name" value="AminoAcid_Transporter"/>
</dbReference>
<feature type="transmembrane region" description="Helical" evidence="5">
    <location>
        <begin position="172"/>
        <end position="190"/>
    </location>
</feature>
<feature type="transmembrane region" description="Helical" evidence="5">
    <location>
        <begin position="524"/>
        <end position="544"/>
    </location>
</feature>
<evidence type="ECO:0000313" key="6">
    <source>
        <dbReference type="EMBL" id="KAF2202669.1"/>
    </source>
</evidence>
<feature type="transmembrane region" description="Helical" evidence="5">
    <location>
        <begin position="483"/>
        <end position="504"/>
    </location>
</feature>
<dbReference type="EMBL" id="ML993928">
    <property type="protein sequence ID" value="KAF2202669.1"/>
    <property type="molecule type" value="Genomic_DNA"/>
</dbReference>
<keyword evidence="7" id="KW-1185">Reference proteome</keyword>
<sequence length="609" mass="67258">MASMAATPEPGMFDREDLIDLEFDNQRMRKEYTPSRQEKIKPFTVACLILNRSIGSGIFATPSKILQATNSVGISILFWALGGILISCGTLVWTEFGLSTPREHVDGKERAVPRSGGEKNYLEWVLQKPKFLATCMYGIVFILLGNLSGNAIQFGRYVLLASGHDNPTRGPVIGLAIAALTIVVLVHTVSRKGGILMNNAFAILKVCILLTIIILGFAVRGGANFRDDNKRRFAKESDLAPSNSFADAASGLASYSSTFLYVLYAYSGFEQPFYILSEVDRPRRNFARAVIPSMALLTGLFILVNVAYVCVVPMDDITNSDNADLDLASVFFEYVFGNDTAKHTMQALIACSILGNLIVMTFTAARVKQEIAKEGILPKSLLFATGKTTPTAKLLSKFRKSRGAKVEYIDGHEHLEQSPMAALGLHWLSSIFLIAVTAKLSPDDAYSFLVSLYAYVFVSVMGVFTSFGLLYSKYWRKDFVSRYQIWGGPTAAIIYCLFNAFLVVTAFLNPPGSLARTTSVMPNYVVPSIGLSTILWGVVWWLGLHLVMKQRGQRLVVTRSAFCDRPDDNGEWVLKYEIIDHVWKADSDAGSVRTGETEMKMRRRSEGGN</sequence>
<dbReference type="PANTHER" id="PTHR11785">
    <property type="entry name" value="AMINO ACID TRANSPORTER"/>
    <property type="match status" value="1"/>
</dbReference>
<keyword evidence="3 5" id="KW-1133">Transmembrane helix</keyword>
<name>A0A9P4JSX2_9PLEO</name>
<feature type="transmembrane region" description="Helical" evidence="5">
    <location>
        <begin position="286"/>
        <end position="308"/>
    </location>
</feature>
<dbReference type="PANTHER" id="PTHR11785:SF382">
    <property type="entry name" value="LOW-AFFINITY METHIONINE PERMEASE"/>
    <property type="match status" value="1"/>
</dbReference>
<organism evidence="6 7">
    <name type="scientific">Delitschia confertaspora ATCC 74209</name>
    <dbReference type="NCBI Taxonomy" id="1513339"/>
    <lineage>
        <taxon>Eukaryota</taxon>
        <taxon>Fungi</taxon>
        <taxon>Dikarya</taxon>
        <taxon>Ascomycota</taxon>
        <taxon>Pezizomycotina</taxon>
        <taxon>Dothideomycetes</taxon>
        <taxon>Pleosporomycetidae</taxon>
        <taxon>Pleosporales</taxon>
        <taxon>Delitschiaceae</taxon>
        <taxon>Delitschia</taxon>
    </lineage>
</organism>
<dbReference type="Pfam" id="PF13520">
    <property type="entry name" value="AA_permease_2"/>
    <property type="match status" value="1"/>
</dbReference>
<comment type="caution">
    <text evidence="6">The sequence shown here is derived from an EMBL/GenBank/DDBJ whole genome shotgun (WGS) entry which is preliminary data.</text>
</comment>
<comment type="subcellular location">
    <subcellularLocation>
        <location evidence="1">Membrane</location>
        <topology evidence="1">Multi-pass membrane protein</topology>
    </subcellularLocation>
</comment>
<feature type="transmembrane region" description="Helical" evidence="5">
    <location>
        <begin position="345"/>
        <end position="365"/>
    </location>
</feature>
<dbReference type="GO" id="GO:0016020">
    <property type="term" value="C:membrane"/>
    <property type="evidence" value="ECO:0007669"/>
    <property type="project" value="UniProtKB-SubCell"/>
</dbReference>
<dbReference type="Proteomes" id="UP000799536">
    <property type="component" value="Unassembled WGS sequence"/>
</dbReference>
<reference evidence="6" key="1">
    <citation type="journal article" date="2020" name="Stud. Mycol.">
        <title>101 Dothideomycetes genomes: a test case for predicting lifestyles and emergence of pathogens.</title>
        <authorList>
            <person name="Haridas S."/>
            <person name="Albert R."/>
            <person name="Binder M."/>
            <person name="Bloem J."/>
            <person name="Labutti K."/>
            <person name="Salamov A."/>
            <person name="Andreopoulos B."/>
            <person name="Baker S."/>
            <person name="Barry K."/>
            <person name="Bills G."/>
            <person name="Bluhm B."/>
            <person name="Cannon C."/>
            <person name="Castanera R."/>
            <person name="Culley D."/>
            <person name="Daum C."/>
            <person name="Ezra D."/>
            <person name="Gonzalez J."/>
            <person name="Henrissat B."/>
            <person name="Kuo A."/>
            <person name="Liang C."/>
            <person name="Lipzen A."/>
            <person name="Lutzoni F."/>
            <person name="Magnuson J."/>
            <person name="Mondo S."/>
            <person name="Nolan M."/>
            <person name="Ohm R."/>
            <person name="Pangilinan J."/>
            <person name="Park H.-J."/>
            <person name="Ramirez L."/>
            <person name="Alfaro M."/>
            <person name="Sun H."/>
            <person name="Tritt A."/>
            <person name="Yoshinaga Y."/>
            <person name="Zwiers L.-H."/>
            <person name="Turgeon B."/>
            <person name="Goodwin S."/>
            <person name="Spatafora J."/>
            <person name="Crous P."/>
            <person name="Grigoriev I."/>
        </authorList>
    </citation>
    <scope>NUCLEOTIDE SEQUENCE</scope>
    <source>
        <strain evidence="6">ATCC 74209</strain>
    </source>
</reference>
<evidence type="ECO:0000256" key="4">
    <source>
        <dbReference type="ARBA" id="ARBA00023136"/>
    </source>
</evidence>
<evidence type="ECO:0000256" key="2">
    <source>
        <dbReference type="ARBA" id="ARBA00022692"/>
    </source>
</evidence>
<dbReference type="PIRSF" id="PIRSF006060">
    <property type="entry name" value="AA_transporter"/>
    <property type="match status" value="1"/>
</dbReference>
<evidence type="ECO:0000256" key="3">
    <source>
        <dbReference type="ARBA" id="ARBA00022989"/>
    </source>
</evidence>
<dbReference type="AlphaFoldDB" id="A0A9P4JSX2"/>
<dbReference type="InterPro" id="IPR002293">
    <property type="entry name" value="AA/rel_permease1"/>
</dbReference>
<feature type="transmembrane region" description="Helical" evidence="5">
    <location>
        <begin position="420"/>
        <end position="440"/>
    </location>
</feature>
<evidence type="ECO:0000256" key="1">
    <source>
        <dbReference type="ARBA" id="ARBA00004141"/>
    </source>
</evidence>
<keyword evidence="4 5" id="KW-0472">Membrane</keyword>
<evidence type="ECO:0000256" key="5">
    <source>
        <dbReference type="SAM" id="Phobius"/>
    </source>
</evidence>
<gene>
    <name evidence="6" type="ORF">GQ43DRAFT_479696</name>
</gene>
<accession>A0A9P4JSX2</accession>
<keyword evidence="2 5" id="KW-0812">Transmembrane</keyword>
<feature type="transmembrane region" description="Helical" evidence="5">
    <location>
        <begin position="452"/>
        <end position="471"/>
    </location>
</feature>
<dbReference type="Gene3D" id="1.20.1740.10">
    <property type="entry name" value="Amino acid/polyamine transporter I"/>
    <property type="match status" value="1"/>
</dbReference>
<feature type="transmembrane region" description="Helical" evidence="5">
    <location>
        <begin position="72"/>
        <end position="93"/>
    </location>
</feature>
<dbReference type="GO" id="GO:0015179">
    <property type="term" value="F:L-amino acid transmembrane transporter activity"/>
    <property type="evidence" value="ECO:0007669"/>
    <property type="project" value="TreeGrafter"/>
</dbReference>
<evidence type="ECO:0000313" key="7">
    <source>
        <dbReference type="Proteomes" id="UP000799536"/>
    </source>
</evidence>
<dbReference type="OrthoDB" id="5982228at2759"/>
<feature type="transmembrane region" description="Helical" evidence="5">
    <location>
        <begin position="202"/>
        <end position="225"/>
    </location>
</feature>